<evidence type="ECO:0000313" key="1">
    <source>
        <dbReference type="EMBL" id="KER29276.1"/>
    </source>
</evidence>
<sequence length="91" mass="10244">ELQINIPCPVWTGITPTNAGGFQLGSHTRSYLGHTGNYFHHVSCNQRSWRSRSVACIFVRRKGSTYSDKCPMVDPHFCRTGNITTCEAKRV</sequence>
<dbReference type="AlphaFoldDB" id="A0A074ZQB1"/>
<feature type="non-terminal residue" evidence="1">
    <location>
        <position position="91"/>
    </location>
</feature>
<reference evidence="1 2" key="1">
    <citation type="submission" date="2013-11" db="EMBL/GenBank/DDBJ databases">
        <title>Opisthorchis viverrini - life in the bile duct.</title>
        <authorList>
            <person name="Young N.D."/>
            <person name="Nagarajan N."/>
            <person name="Lin S.J."/>
            <person name="Korhonen P.K."/>
            <person name="Jex A.R."/>
            <person name="Hall R.S."/>
            <person name="Safavi-Hemami H."/>
            <person name="Kaewkong W."/>
            <person name="Bertrand D."/>
            <person name="Gao S."/>
            <person name="Seet Q."/>
            <person name="Wongkham S."/>
            <person name="Teh B.T."/>
            <person name="Wongkham C."/>
            <person name="Intapan P.M."/>
            <person name="Maleewong W."/>
            <person name="Yang X."/>
            <person name="Hu M."/>
            <person name="Wang Z."/>
            <person name="Hofmann A."/>
            <person name="Sternberg P.W."/>
            <person name="Tan P."/>
            <person name="Wang J."/>
            <person name="Gasser R.B."/>
        </authorList>
    </citation>
    <scope>NUCLEOTIDE SEQUENCE [LARGE SCALE GENOMIC DNA]</scope>
</reference>
<protein>
    <submittedName>
        <fullName evidence="1">Uncharacterized protein</fullName>
    </submittedName>
</protein>
<dbReference type="CTD" id="20318215"/>
<evidence type="ECO:0000313" key="2">
    <source>
        <dbReference type="Proteomes" id="UP000054324"/>
    </source>
</evidence>
<name>A0A074ZQB1_OPIVI</name>
<gene>
    <name evidence="1" type="ORF">T265_04029</name>
</gene>
<dbReference type="KEGG" id="ovi:T265_04029"/>
<organism evidence="1 2">
    <name type="scientific">Opisthorchis viverrini</name>
    <name type="common">Southeast Asian liver fluke</name>
    <dbReference type="NCBI Taxonomy" id="6198"/>
    <lineage>
        <taxon>Eukaryota</taxon>
        <taxon>Metazoa</taxon>
        <taxon>Spiralia</taxon>
        <taxon>Lophotrochozoa</taxon>
        <taxon>Platyhelminthes</taxon>
        <taxon>Trematoda</taxon>
        <taxon>Digenea</taxon>
        <taxon>Opisthorchiida</taxon>
        <taxon>Opisthorchiata</taxon>
        <taxon>Opisthorchiidae</taxon>
        <taxon>Opisthorchis</taxon>
    </lineage>
</organism>
<dbReference type="Proteomes" id="UP000054324">
    <property type="component" value="Unassembled WGS sequence"/>
</dbReference>
<dbReference type="RefSeq" id="XP_009166928.1">
    <property type="nucleotide sequence ID" value="XM_009168664.1"/>
</dbReference>
<dbReference type="EMBL" id="KL596681">
    <property type="protein sequence ID" value="KER29276.1"/>
    <property type="molecule type" value="Genomic_DNA"/>
</dbReference>
<feature type="non-terminal residue" evidence="1">
    <location>
        <position position="1"/>
    </location>
</feature>
<proteinExistence type="predicted"/>
<dbReference type="GeneID" id="20318215"/>
<accession>A0A074ZQB1</accession>
<keyword evidence="2" id="KW-1185">Reference proteome</keyword>